<dbReference type="OrthoDB" id="3353894at2759"/>
<accession>A0A0P1B9K7</accession>
<organism evidence="1 2">
    <name type="scientific">Ceraceosorus bombacis</name>
    <dbReference type="NCBI Taxonomy" id="401625"/>
    <lineage>
        <taxon>Eukaryota</taxon>
        <taxon>Fungi</taxon>
        <taxon>Dikarya</taxon>
        <taxon>Basidiomycota</taxon>
        <taxon>Ustilaginomycotina</taxon>
        <taxon>Exobasidiomycetes</taxon>
        <taxon>Ceraceosorales</taxon>
        <taxon>Ceraceosoraceae</taxon>
        <taxon>Ceraceosorus</taxon>
    </lineage>
</organism>
<name>A0A0P1B9K7_9BASI</name>
<evidence type="ECO:0000313" key="2">
    <source>
        <dbReference type="Proteomes" id="UP000054845"/>
    </source>
</evidence>
<keyword evidence="2" id="KW-1185">Reference proteome</keyword>
<dbReference type="Proteomes" id="UP000054845">
    <property type="component" value="Unassembled WGS sequence"/>
</dbReference>
<proteinExistence type="predicted"/>
<sequence>MAAQRDPIFLERFLRLSLPEMPKHPFPADYQAPYQVAPPLKTTSKVQLVPWRSPSNAGEASSLSFKEAVEAELSSLDDAAKFQHVLPPAAFRKGDLPEVTLLHTVHLWCIVQVWQPFLRVLNLEDEVALGGFDSTTSKQKGALHIGDHLPVHASSGVAIPRQLVFRSSQAGNILAPVCIHPPWNVTLSNLGQDQEEVQVDGQTSSNEPHVKALRDAIAFMQAADAQHAVVSTYDEFVFLKSVEDGKVQVSPVIKASDTDLTVYMALWYWLYMCRTALREKECAECTMHGFELSMMLIELARWQGL</sequence>
<reference evidence="1 2" key="1">
    <citation type="submission" date="2014-09" db="EMBL/GenBank/DDBJ databases">
        <authorList>
            <person name="Magalhaes I.L.F."/>
            <person name="Oliveira U."/>
            <person name="Santos F.R."/>
            <person name="Vidigal T.H.D.A."/>
            <person name="Brescovit A.D."/>
            <person name="Santos A.J."/>
        </authorList>
    </citation>
    <scope>NUCLEOTIDE SEQUENCE [LARGE SCALE GENOMIC DNA]</scope>
</reference>
<protein>
    <submittedName>
        <fullName evidence="1">Uncharacterized protein</fullName>
    </submittedName>
</protein>
<evidence type="ECO:0000313" key="1">
    <source>
        <dbReference type="EMBL" id="CEH11861.1"/>
    </source>
</evidence>
<dbReference type="EMBL" id="CCYA01000065">
    <property type="protein sequence ID" value="CEH11861.1"/>
    <property type="molecule type" value="Genomic_DNA"/>
</dbReference>
<dbReference type="AlphaFoldDB" id="A0A0P1B9K7"/>